<dbReference type="PANTHER" id="PTHR16119">
    <property type="entry name" value="TRANSMEMBRANE PROTEIN 144"/>
    <property type="match status" value="1"/>
</dbReference>
<evidence type="ECO:0000313" key="8">
    <source>
        <dbReference type="EMBL" id="GGE23710.1"/>
    </source>
</evidence>
<dbReference type="Pfam" id="PF06800">
    <property type="entry name" value="Sugar_transport"/>
    <property type="match status" value="1"/>
</dbReference>
<feature type="transmembrane region" description="Helical" evidence="7">
    <location>
        <begin position="89"/>
        <end position="109"/>
    </location>
</feature>
<dbReference type="GO" id="GO:0012505">
    <property type="term" value="C:endomembrane system"/>
    <property type="evidence" value="ECO:0007669"/>
    <property type="project" value="UniProtKB-SubCell"/>
</dbReference>
<reference evidence="8" key="1">
    <citation type="journal article" date="2014" name="Int. J. Syst. Evol. Microbiol.">
        <title>Complete genome sequence of Corynebacterium casei LMG S-19264T (=DSM 44701T), isolated from a smear-ripened cheese.</title>
        <authorList>
            <consortium name="US DOE Joint Genome Institute (JGI-PGF)"/>
            <person name="Walter F."/>
            <person name="Albersmeier A."/>
            <person name="Kalinowski J."/>
            <person name="Ruckert C."/>
        </authorList>
    </citation>
    <scope>NUCLEOTIDE SEQUENCE</scope>
    <source>
        <strain evidence="8">CGMCC 1.15179</strain>
    </source>
</reference>
<evidence type="ECO:0000313" key="9">
    <source>
        <dbReference type="Proteomes" id="UP000625210"/>
    </source>
</evidence>
<reference evidence="8" key="2">
    <citation type="submission" date="2020-09" db="EMBL/GenBank/DDBJ databases">
        <authorList>
            <person name="Sun Q."/>
            <person name="Zhou Y."/>
        </authorList>
    </citation>
    <scope>NUCLEOTIDE SEQUENCE</scope>
    <source>
        <strain evidence="8">CGMCC 1.15179</strain>
    </source>
</reference>
<keyword evidence="5 7" id="KW-1133">Transmembrane helix</keyword>
<comment type="caution">
    <text evidence="8">The sequence shown here is derived from an EMBL/GenBank/DDBJ whole genome shotgun (WGS) entry which is preliminary data.</text>
</comment>
<feature type="transmembrane region" description="Helical" evidence="7">
    <location>
        <begin position="234"/>
        <end position="255"/>
    </location>
</feature>
<evidence type="ECO:0000256" key="1">
    <source>
        <dbReference type="ARBA" id="ARBA00004127"/>
    </source>
</evidence>
<evidence type="ECO:0000256" key="2">
    <source>
        <dbReference type="ARBA" id="ARBA00006117"/>
    </source>
</evidence>
<dbReference type="AlphaFoldDB" id="A0A8J2VH81"/>
<dbReference type="InterPro" id="IPR037185">
    <property type="entry name" value="EmrE-like"/>
</dbReference>
<evidence type="ECO:0000256" key="4">
    <source>
        <dbReference type="ARBA" id="ARBA00022692"/>
    </source>
</evidence>
<feature type="transmembrane region" description="Helical" evidence="7">
    <location>
        <begin position="39"/>
        <end position="69"/>
    </location>
</feature>
<dbReference type="InterPro" id="IPR010651">
    <property type="entry name" value="Sugar_transport"/>
</dbReference>
<dbReference type="PANTHER" id="PTHR16119:SF17">
    <property type="entry name" value="TRANSMEMBRANE PROTEIN 144"/>
    <property type="match status" value="1"/>
</dbReference>
<dbReference type="GO" id="GO:0015144">
    <property type="term" value="F:carbohydrate transmembrane transporter activity"/>
    <property type="evidence" value="ECO:0007669"/>
    <property type="project" value="InterPro"/>
</dbReference>
<feature type="transmembrane region" description="Helical" evidence="7">
    <location>
        <begin position="210"/>
        <end position="228"/>
    </location>
</feature>
<feature type="transmembrane region" description="Helical" evidence="7">
    <location>
        <begin position="264"/>
        <end position="283"/>
    </location>
</feature>
<dbReference type="GO" id="GO:0016020">
    <property type="term" value="C:membrane"/>
    <property type="evidence" value="ECO:0007669"/>
    <property type="project" value="InterPro"/>
</dbReference>
<evidence type="ECO:0000256" key="5">
    <source>
        <dbReference type="ARBA" id="ARBA00022989"/>
    </source>
</evidence>
<comment type="subcellular location">
    <subcellularLocation>
        <location evidence="1">Endomembrane system</location>
        <topology evidence="1">Multi-pass membrane protein</topology>
    </subcellularLocation>
</comment>
<evidence type="ECO:0000256" key="7">
    <source>
        <dbReference type="SAM" id="Phobius"/>
    </source>
</evidence>
<evidence type="ECO:0000256" key="3">
    <source>
        <dbReference type="ARBA" id="ARBA00022597"/>
    </source>
</evidence>
<dbReference type="CDD" id="cd23112">
    <property type="entry name" value="glucose_uptake_GlcU"/>
    <property type="match status" value="1"/>
</dbReference>
<gene>
    <name evidence="8" type="primary">glcU</name>
    <name evidence="8" type="ORF">GCM10011571_27220</name>
</gene>
<dbReference type="SUPFAM" id="SSF103481">
    <property type="entry name" value="Multidrug resistance efflux transporter EmrE"/>
    <property type="match status" value="2"/>
</dbReference>
<keyword evidence="9" id="KW-1185">Reference proteome</keyword>
<accession>A0A8J2VH81</accession>
<comment type="similarity">
    <text evidence="2">Belongs to the GRP transporter (TC 2.A.7.5) family.</text>
</comment>
<sequence>MLGVLLALIPAVCWGSIVLVTVKLGGDAHSQTLGTTWGALLFSGVTYLITQPAIDMKAVWVGFLSGMFWALGQRNQLASIKDLGVSKTVPLSTGMQLLATTLFGVLIFHEWQSRTTILLGSTAIVLIIVGVFVVSVQQDSQEDIEGDQRLRRGLMTLLISTLGYLGYVILIRWFHIDGWSAILPQATGMVTGATLLTFRHHPFNRYALRNILSGLLWGLGNLGLLLALPLAGVAISFSLSQTGIIISTVGGLFLLKEHPTKKRMILVIAGCLLIITGGVILGFTKAKS</sequence>
<keyword evidence="3 8" id="KW-0813">Transport</keyword>
<dbReference type="Proteomes" id="UP000625210">
    <property type="component" value="Unassembled WGS sequence"/>
</dbReference>
<name>A0A8J2VH81_9BACL</name>
<feature type="transmembrane region" description="Helical" evidence="7">
    <location>
        <begin position="115"/>
        <end position="134"/>
    </location>
</feature>
<proteinExistence type="inferred from homology"/>
<keyword evidence="4 7" id="KW-0812">Transmembrane</keyword>
<organism evidence="8 9">
    <name type="scientific">Marinithermofilum abyssi</name>
    <dbReference type="NCBI Taxonomy" id="1571185"/>
    <lineage>
        <taxon>Bacteria</taxon>
        <taxon>Bacillati</taxon>
        <taxon>Bacillota</taxon>
        <taxon>Bacilli</taxon>
        <taxon>Bacillales</taxon>
        <taxon>Thermoactinomycetaceae</taxon>
        <taxon>Marinithermofilum</taxon>
    </lineage>
</organism>
<evidence type="ECO:0000256" key="6">
    <source>
        <dbReference type="ARBA" id="ARBA00023136"/>
    </source>
</evidence>
<keyword evidence="6 7" id="KW-0472">Membrane</keyword>
<protein>
    <submittedName>
        <fullName evidence="8">Glucose transporter GlcU</fullName>
    </submittedName>
</protein>
<keyword evidence="3 8" id="KW-0762">Sugar transport</keyword>
<dbReference type="EMBL" id="BMHQ01000010">
    <property type="protein sequence ID" value="GGE23710.1"/>
    <property type="molecule type" value="Genomic_DNA"/>
</dbReference>
<feature type="transmembrane region" description="Helical" evidence="7">
    <location>
        <begin position="154"/>
        <end position="175"/>
    </location>
</feature>